<keyword evidence="6" id="KW-0479">Metal-binding</keyword>
<sequence length="384" mass="41022">MNGMYFDSASTTPIDPEVVAEMTDALRSLLGNPSATAHGYGQAAARRVASCRELIADAFSCEPDEVIFTSGATESDNLALIGIARAYAERGRHLVISAIEHRAVLACAEQLEREGFEITRVRPDVNGVIQPEAIAAALRPDTLLVSVMHTNNEIGVLQPIEAIAEVAAEAGVLFHVDAAQAAGKYAIDLDATPIDLLTASAHKLHGPKGIGCLIIRNRRQLRLTPLMFGGEQEHGLRPGTLPVHQIIGFASALAKTSRRRDADRAQVTAVRDRFLHTLTAAGIPVIVHGAEAPRSPYILGLSIPGIPSDALINQLAGSLALSSGSACSSGTVEPSHVLRAMGVNDRALYSAFRVSFDRTHRVEQAEEAAHLIIEAVRRIQDLMR</sequence>
<reference evidence="15" key="2">
    <citation type="journal article" date="2020" name="Microorganisms">
        <title>Osmotic Adaptation and Compatible Solute Biosynthesis of Phototrophic Bacteria as Revealed from Genome Analyses.</title>
        <authorList>
            <person name="Imhoff J.F."/>
            <person name="Rahn T."/>
            <person name="Kunzel S."/>
            <person name="Keller A."/>
            <person name="Neulinger S.C."/>
        </authorList>
    </citation>
    <scope>NUCLEOTIDE SEQUENCE</scope>
    <source>
        <strain evidence="15">DSM 4395</strain>
    </source>
</reference>
<gene>
    <name evidence="15" type="ORF">CCR82_15480</name>
</gene>
<dbReference type="GO" id="GO:0051536">
    <property type="term" value="F:iron-sulfur cluster binding"/>
    <property type="evidence" value="ECO:0007669"/>
    <property type="project" value="UniProtKB-KW"/>
</dbReference>
<comment type="catalytic activity">
    <reaction evidence="12">
        <text>(sulfur carrier)-H + L-cysteine = (sulfur carrier)-SH + L-alanine</text>
        <dbReference type="Rhea" id="RHEA:43892"/>
        <dbReference type="Rhea" id="RHEA-COMP:14737"/>
        <dbReference type="Rhea" id="RHEA-COMP:14739"/>
        <dbReference type="ChEBI" id="CHEBI:29917"/>
        <dbReference type="ChEBI" id="CHEBI:35235"/>
        <dbReference type="ChEBI" id="CHEBI:57972"/>
        <dbReference type="ChEBI" id="CHEBI:64428"/>
        <dbReference type="EC" id="2.8.1.7"/>
    </reaction>
</comment>
<dbReference type="Gene3D" id="3.40.640.10">
    <property type="entry name" value="Type I PLP-dependent aspartate aminotransferase-like (Major domain)"/>
    <property type="match status" value="1"/>
</dbReference>
<evidence type="ECO:0000313" key="15">
    <source>
        <dbReference type="EMBL" id="MBK5931892.1"/>
    </source>
</evidence>
<evidence type="ECO:0000256" key="6">
    <source>
        <dbReference type="ARBA" id="ARBA00022723"/>
    </source>
</evidence>
<comment type="function">
    <text evidence="2">Catalyzes the removal of elemental sulfur atoms from cysteine to produce alanine. Seems to participate in the biosynthesis of the nitrogenase metalloclusters by providing the inorganic sulfur required for the Fe-S core formation.</text>
</comment>
<reference evidence="15" key="1">
    <citation type="submission" date="2017-05" db="EMBL/GenBank/DDBJ databases">
        <authorList>
            <person name="Imhoff J.F."/>
            <person name="Rahn T."/>
            <person name="Kuenzel S."/>
            <person name="Neulinger S.C."/>
        </authorList>
    </citation>
    <scope>NUCLEOTIDE SEQUENCE</scope>
    <source>
        <strain evidence="15">DSM 4395</strain>
    </source>
</reference>
<dbReference type="GO" id="GO:0046872">
    <property type="term" value="F:metal ion binding"/>
    <property type="evidence" value="ECO:0007669"/>
    <property type="project" value="UniProtKB-KW"/>
</dbReference>
<dbReference type="GO" id="GO:0031071">
    <property type="term" value="F:cysteine desulfurase activity"/>
    <property type="evidence" value="ECO:0007669"/>
    <property type="project" value="UniProtKB-EC"/>
</dbReference>
<dbReference type="InterPro" id="IPR015424">
    <property type="entry name" value="PyrdxlP-dep_Trfase"/>
</dbReference>
<name>A0AAJ0XHS1_HALSE</name>
<dbReference type="InterPro" id="IPR015422">
    <property type="entry name" value="PyrdxlP-dep_Trfase_small"/>
</dbReference>
<dbReference type="InterPro" id="IPR000192">
    <property type="entry name" value="Aminotrans_V_dom"/>
</dbReference>
<organism evidence="15 16">
    <name type="scientific">Halochromatium salexigens</name>
    <name type="common">Chromatium salexigens</name>
    <dbReference type="NCBI Taxonomy" id="49447"/>
    <lineage>
        <taxon>Bacteria</taxon>
        <taxon>Pseudomonadati</taxon>
        <taxon>Pseudomonadota</taxon>
        <taxon>Gammaproteobacteria</taxon>
        <taxon>Chromatiales</taxon>
        <taxon>Chromatiaceae</taxon>
        <taxon>Halochromatium</taxon>
    </lineage>
</organism>
<dbReference type="Pfam" id="PF00266">
    <property type="entry name" value="Aminotran_5"/>
    <property type="match status" value="1"/>
</dbReference>
<evidence type="ECO:0000256" key="10">
    <source>
        <dbReference type="ARBA" id="ARBA00023231"/>
    </source>
</evidence>
<evidence type="ECO:0000256" key="11">
    <source>
        <dbReference type="ARBA" id="ARBA00031911"/>
    </source>
</evidence>
<dbReference type="EMBL" id="NHSF01000072">
    <property type="protein sequence ID" value="MBK5931892.1"/>
    <property type="molecule type" value="Genomic_DNA"/>
</dbReference>
<dbReference type="Gene3D" id="3.90.1150.10">
    <property type="entry name" value="Aspartate Aminotransferase, domain 1"/>
    <property type="match status" value="1"/>
</dbReference>
<keyword evidence="8" id="KW-0408">Iron</keyword>
<accession>A0AAJ0XHS1</accession>
<dbReference type="PIRSF" id="PIRSF005572">
    <property type="entry name" value="NifS"/>
    <property type="match status" value="1"/>
</dbReference>
<comment type="cofactor">
    <cofactor evidence="1 13">
        <name>pyridoxal 5'-phosphate</name>
        <dbReference type="ChEBI" id="CHEBI:597326"/>
    </cofactor>
</comment>
<evidence type="ECO:0000256" key="2">
    <source>
        <dbReference type="ARBA" id="ARBA00003120"/>
    </source>
</evidence>
<keyword evidence="10" id="KW-0535">Nitrogen fixation</keyword>
<evidence type="ECO:0000256" key="1">
    <source>
        <dbReference type="ARBA" id="ARBA00001933"/>
    </source>
</evidence>
<evidence type="ECO:0000256" key="7">
    <source>
        <dbReference type="ARBA" id="ARBA00022898"/>
    </source>
</evidence>
<evidence type="ECO:0000256" key="12">
    <source>
        <dbReference type="ARBA" id="ARBA00050776"/>
    </source>
</evidence>
<keyword evidence="7" id="KW-0663">Pyridoxal phosphate</keyword>
<evidence type="ECO:0000256" key="13">
    <source>
        <dbReference type="RuleBase" id="RU004504"/>
    </source>
</evidence>
<evidence type="ECO:0000256" key="3">
    <source>
        <dbReference type="ARBA" id="ARBA00006490"/>
    </source>
</evidence>
<dbReference type="PROSITE" id="PS00595">
    <property type="entry name" value="AA_TRANSFER_CLASS_5"/>
    <property type="match status" value="1"/>
</dbReference>
<dbReference type="Proteomes" id="UP001296967">
    <property type="component" value="Unassembled WGS sequence"/>
</dbReference>
<comment type="similarity">
    <text evidence="3">Belongs to the class-V pyridoxal-phosphate-dependent aminotransferase family. NifS/IscS subfamily.</text>
</comment>
<dbReference type="InterPro" id="IPR016454">
    <property type="entry name" value="Cysteine_dSase"/>
</dbReference>
<comment type="caution">
    <text evidence="15">The sequence shown here is derived from an EMBL/GenBank/DDBJ whole genome shotgun (WGS) entry which is preliminary data.</text>
</comment>
<proteinExistence type="inferred from homology"/>
<dbReference type="EC" id="2.8.1.7" evidence="4"/>
<evidence type="ECO:0000256" key="9">
    <source>
        <dbReference type="ARBA" id="ARBA00023014"/>
    </source>
</evidence>
<dbReference type="InterPro" id="IPR015421">
    <property type="entry name" value="PyrdxlP-dep_Trfase_major"/>
</dbReference>
<dbReference type="SUPFAM" id="SSF53383">
    <property type="entry name" value="PLP-dependent transferases"/>
    <property type="match status" value="1"/>
</dbReference>
<feature type="domain" description="Aminotransferase class V" evidence="14">
    <location>
        <begin position="4"/>
        <end position="364"/>
    </location>
</feature>
<evidence type="ECO:0000256" key="4">
    <source>
        <dbReference type="ARBA" id="ARBA00012239"/>
    </source>
</evidence>
<evidence type="ECO:0000256" key="8">
    <source>
        <dbReference type="ARBA" id="ARBA00023004"/>
    </source>
</evidence>
<dbReference type="FunFam" id="3.40.640.10:FF:000084">
    <property type="entry name" value="IscS-like cysteine desulfurase"/>
    <property type="match status" value="1"/>
</dbReference>
<dbReference type="AlphaFoldDB" id="A0AAJ0XHS1"/>
<dbReference type="InterPro" id="IPR020578">
    <property type="entry name" value="Aminotrans_V_PyrdxlP_BS"/>
</dbReference>
<evidence type="ECO:0000256" key="5">
    <source>
        <dbReference type="ARBA" id="ARBA00022679"/>
    </source>
</evidence>
<protein>
    <recommendedName>
        <fullName evidence="4">cysteine desulfurase</fullName>
        <ecNumber evidence="4">2.8.1.7</ecNumber>
    </recommendedName>
    <alternativeName>
        <fullName evidence="11">Nitrogenase metalloclusters biosynthesis protein NifS</fullName>
    </alternativeName>
</protein>
<dbReference type="PANTHER" id="PTHR11601:SF34">
    <property type="entry name" value="CYSTEINE DESULFURASE"/>
    <property type="match status" value="1"/>
</dbReference>
<keyword evidence="16" id="KW-1185">Reference proteome</keyword>
<keyword evidence="9" id="KW-0411">Iron-sulfur</keyword>
<dbReference type="PANTHER" id="PTHR11601">
    <property type="entry name" value="CYSTEINE DESULFURYLASE FAMILY MEMBER"/>
    <property type="match status" value="1"/>
</dbReference>
<evidence type="ECO:0000259" key="14">
    <source>
        <dbReference type="Pfam" id="PF00266"/>
    </source>
</evidence>
<keyword evidence="5" id="KW-0808">Transferase</keyword>
<evidence type="ECO:0000313" key="16">
    <source>
        <dbReference type="Proteomes" id="UP001296967"/>
    </source>
</evidence>